<accession>A0A368F067</accession>
<organism evidence="1 2">
    <name type="scientific">Ancylostoma caninum</name>
    <name type="common">Dog hookworm</name>
    <dbReference type="NCBI Taxonomy" id="29170"/>
    <lineage>
        <taxon>Eukaryota</taxon>
        <taxon>Metazoa</taxon>
        <taxon>Ecdysozoa</taxon>
        <taxon>Nematoda</taxon>
        <taxon>Chromadorea</taxon>
        <taxon>Rhabditida</taxon>
        <taxon>Rhabditina</taxon>
        <taxon>Rhabditomorpha</taxon>
        <taxon>Strongyloidea</taxon>
        <taxon>Ancylostomatidae</taxon>
        <taxon>Ancylostomatinae</taxon>
        <taxon>Ancylostoma</taxon>
    </lineage>
</organism>
<reference evidence="1 2" key="1">
    <citation type="submission" date="2014-10" db="EMBL/GenBank/DDBJ databases">
        <title>Draft genome of the hookworm Ancylostoma caninum.</title>
        <authorList>
            <person name="Mitreva M."/>
        </authorList>
    </citation>
    <scope>NUCLEOTIDE SEQUENCE [LARGE SCALE GENOMIC DNA]</scope>
    <source>
        <strain evidence="1 2">Baltimore</strain>
    </source>
</reference>
<sequence>MKCAHCKMFVRNGVNDVTQKIIEVIIIGSEGAQCRDEAAHQDKYSWNQVEHGLLHQHWTPYILANESRSAEGFFKAVGFEQLLLGW</sequence>
<comment type="caution">
    <text evidence="1">The sequence shown here is derived from an EMBL/GenBank/DDBJ whole genome shotgun (WGS) entry which is preliminary data.</text>
</comment>
<keyword evidence="2" id="KW-1185">Reference proteome</keyword>
<dbReference type="Proteomes" id="UP000252519">
    <property type="component" value="Unassembled WGS sequence"/>
</dbReference>
<dbReference type="EMBL" id="JOJR01011732">
    <property type="protein sequence ID" value="RCN25473.1"/>
    <property type="molecule type" value="Genomic_DNA"/>
</dbReference>
<proteinExistence type="predicted"/>
<evidence type="ECO:0000313" key="1">
    <source>
        <dbReference type="EMBL" id="RCN25473.1"/>
    </source>
</evidence>
<evidence type="ECO:0000313" key="2">
    <source>
        <dbReference type="Proteomes" id="UP000252519"/>
    </source>
</evidence>
<protein>
    <submittedName>
        <fullName evidence="1">Uncharacterized protein</fullName>
    </submittedName>
</protein>
<gene>
    <name evidence="1" type="ORF">ANCCAN_28814</name>
</gene>
<dbReference type="AlphaFoldDB" id="A0A368F067"/>
<name>A0A368F067_ANCCA</name>